<dbReference type="AlphaFoldDB" id="A0A706GFX6"/>
<comment type="caution">
    <text evidence="12">The sequence shown here is derived from an EMBL/GenBank/DDBJ whole genome shotgun (WGS) entry which is preliminary data.</text>
</comment>
<feature type="non-terminal residue" evidence="12">
    <location>
        <position position="137"/>
    </location>
</feature>
<evidence type="ECO:0000256" key="3">
    <source>
        <dbReference type="ARBA" id="ARBA00022475"/>
    </source>
</evidence>
<dbReference type="GO" id="GO:0005886">
    <property type="term" value="C:plasma membrane"/>
    <property type="evidence" value="ECO:0007669"/>
    <property type="project" value="UniProtKB-SubCell"/>
</dbReference>
<dbReference type="EMBL" id="DAANCC010000063">
    <property type="protein sequence ID" value="HAC9219837.1"/>
    <property type="molecule type" value="Genomic_DNA"/>
</dbReference>
<dbReference type="InterPro" id="IPR050171">
    <property type="entry name" value="MFS_Transporters"/>
</dbReference>
<keyword evidence="5 8" id="KW-0812">Transmembrane</keyword>
<dbReference type="PANTHER" id="PTHR23517">
    <property type="entry name" value="RESISTANCE PROTEIN MDTM, PUTATIVE-RELATED-RELATED"/>
    <property type="match status" value="1"/>
</dbReference>
<keyword evidence="2" id="KW-0813">Transport</keyword>
<accession>A0A706GFX6</accession>
<dbReference type="PANTHER" id="PTHR23517:SF1">
    <property type="match status" value="1"/>
</dbReference>
<feature type="transmembrane region" description="Helical" evidence="8">
    <location>
        <begin position="105"/>
        <end position="126"/>
    </location>
</feature>
<keyword evidence="6 8" id="KW-1133">Transmembrane helix</keyword>
<evidence type="ECO:0000259" key="9">
    <source>
        <dbReference type="PROSITE" id="PS50850"/>
    </source>
</evidence>
<evidence type="ECO:0000256" key="1">
    <source>
        <dbReference type="ARBA" id="ARBA00004429"/>
    </source>
</evidence>
<name>A0A706GFX6_SALTM</name>
<dbReference type="PROSITE" id="PS50850">
    <property type="entry name" value="MFS"/>
    <property type="match status" value="1"/>
</dbReference>
<dbReference type="InterPro" id="IPR036259">
    <property type="entry name" value="MFS_trans_sf"/>
</dbReference>
<evidence type="ECO:0000256" key="7">
    <source>
        <dbReference type="ARBA" id="ARBA00023136"/>
    </source>
</evidence>
<sequence length="137" mass="14663">MPALTQHSTSITLFRISAAMFLNYLTIGIPLVMLPLYVQQQLHLSDLLIGIAVGSQFIATLLTRGAAGRKADTSGGRRTVITGQFYCAASGLLMLVSLIAHPVPLLAWAILIVGRVLLGIGESFILTGNLTWGMWLA</sequence>
<reference evidence="12" key="1">
    <citation type="journal article" date="2018" name="Genome Biol.">
        <title>SKESA: strategic k-mer extension for scrupulous assemblies.</title>
        <authorList>
            <person name="Souvorov A."/>
            <person name="Agarwala R."/>
            <person name="Lipman D.J."/>
        </authorList>
    </citation>
    <scope>NUCLEOTIDE SEQUENCE</scope>
    <source>
        <strain evidence="10">S06004-14</strain>
        <strain evidence="12">S06031-14</strain>
        <strain evidence="11">S06045-14</strain>
    </source>
</reference>
<dbReference type="InterPro" id="IPR020846">
    <property type="entry name" value="MFS_dom"/>
</dbReference>
<evidence type="ECO:0000256" key="2">
    <source>
        <dbReference type="ARBA" id="ARBA00022448"/>
    </source>
</evidence>
<evidence type="ECO:0000256" key="4">
    <source>
        <dbReference type="ARBA" id="ARBA00022519"/>
    </source>
</evidence>
<dbReference type="Pfam" id="PF07690">
    <property type="entry name" value="MFS_1"/>
    <property type="match status" value="1"/>
</dbReference>
<dbReference type="GO" id="GO:0022857">
    <property type="term" value="F:transmembrane transporter activity"/>
    <property type="evidence" value="ECO:0007669"/>
    <property type="project" value="InterPro"/>
</dbReference>
<protein>
    <submittedName>
        <fullName evidence="12">MFS transporter</fullName>
    </submittedName>
</protein>
<feature type="domain" description="Major facilitator superfamily (MFS) profile" evidence="9">
    <location>
        <begin position="12"/>
        <end position="137"/>
    </location>
</feature>
<keyword evidence="3" id="KW-1003">Cell membrane</keyword>
<feature type="transmembrane region" description="Helical" evidence="8">
    <location>
        <begin position="47"/>
        <end position="67"/>
    </location>
</feature>
<comment type="subcellular location">
    <subcellularLocation>
        <location evidence="1">Cell inner membrane</location>
        <topology evidence="1">Multi-pass membrane protein</topology>
    </subcellularLocation>
</comment>
<keyword evidence="4" id="KW-0997">Cell inner membrane</keyword>
<feature type="transmembrane region" description="Helical" evidence="8">
    <location>
        <begin position="79"/>
        <end position="99"/>
    </location>
</feature>
<dbReference type="InterPro" id="IPR011701">
    <property type="entry name" value="MFS"/>
</dbReference>
<organism evidence="12">
    <name type="scientific">Salmonella typhimurium</name>
    <dbReference type="NCBI Taxonomy" id="90371"/>
    <lineage>
        <taxon>Bacteria</taxon>
        <taxon>Pseudomonadati</taxon>
        <taxon>Pseudomonadota</taxon>
        <taxon>Gammaproteobacteria</taxon>
        <taxon>Enterobacterales</taxon>
        <taxon>Enterobacteriaceae</taxon>
        <taxon>Salmonella</taxon>
    </lineage>
</organism>
<dbReference type="SUPFAM" id="SSF103473">
    <property type="entry name" value="MFS general substrate transporter"/>
    <property type="match status" value="1"/>
</dbReference>
<evidence type="ECO:0000313" key="11">
    <source>
        <dbReference type="EMBL" id="HAC9120902.1"/>
    </source>
</evidence>
<dbReference type="EMBL" id="DAANBH010000020">
    <property type="protein sequence ID" value="HAC9120902.1"/>
    <property type="molecule type" value="Genomic_DNA"/>
</dbReference>
<evidence type="ECO:0000256" key="6">
    <source>
        <dbReference type="ARBA" id="ARBA00022989"/>
    </source>
</evidence>
<dbReference type="Gene3D" id="1.20.1250.20">
    <property type="entry name" value="MFS general substrate transporter like domains"/>
    <property type="match status" value="1"/>
</dbReference>
<proteinExistence type="predicted"/>
<evidence type="ECO:0000313" key="12">
    <source>
        <dbReference type="EMBL" id="HAC9219837.1"/>
    </source>
</evidence>
<dbReference type="EMBL" id="DAANBG010000019">
    <property type="protein sequence ID" value="HAC9111273.1"/>
    <property type="molecule type" value="Genomic_DNA"/>
</dbReference>
<keyword evidence="7 8" id="KW-0472">Membrane</keyword>
<evidence type="ECO:0000256" key="8">
    <source>
        <dbReference type="SAM" id="Phobius"/>
    </source>
</evidence>
<gene>
    <name evidence="12" type="ORF">G0J37_24825</name>
    <name evidence="10" type="ORF">G0J47_20150</name>
    <name evidence="11" type="ORF">G0J55_20030</name>
</gene>
<evidence type="ECO:0000313" key="10">
    <source>
        <dbReference type="EMBL" id="HAC9111273.1"/>
    </source>
</evidence>
<reference evidence="12" key="2">
    <citation type="submission" date="2019-01" db="EMBL/GenBank/DDBJ databases">
        <authorList>
            <consortium name="NCBI Pathogen Detection Project"/>
        </authorList>
    </citation>
    <scope>NUCLEOTIDE SEQUENCE</scope>
    <source>
        <strain evidence="10">S06004-14</strain>
        <strain evidence="12">S06031-14</strain>
        <strain evidence="11">S06045-14</strain>
    </source>
</reference>
<evidence type="ECO:0000256" key="5">
    <source>
        <dbReference type="ARBA" id="ARBA00022692"/>
    </source>
</evidence>
<feature type="transmembrane region" description="Helical" evidence="8">
    <location>
        <begin position="12"/>
        <end position="35"/>
    </location>
</feature>